<dbReference type="EMBL" id="VEPZ02001090">
    <property type="protein sequence ID" value="KAE8695265.1"/>
    <property type="molecule type" value="Genomic_DNA"/>
</dbReference>
<keyword evidence="1" id="KW-1133">Transmembrane helix</keyword>
<dbReference type="PANTHER" id="PTHR33538">
    <property type="entry name" value="PROTEIN GAMETE EXPRESSED 1"/>
    <property type="match status" value="1"/>
</dbReference>
<name>A0A6A2ZWL4_HIBSY</name>
<organism evidence="2 3">
    <name type="scientific">Hibiscus syriacus</name>
    <name type="common">Rose of Sharon</name>
    <dbReference type="NCBI Taxonomy" id="106335"/>
    <lineage>
        <taxon>Eukaryota</taxon>
        <taxon>Viridiplantae</taxon>
        <taxon>Streptophyta</taxon>
        <taxon>Embryophyta</taxon>
        <taxon>Tracheophyta</taxon>
        <taxon>Spermatophyta</taxon>
        <taxon>Magnoliopsida</taxon>
        <taxon>eudicotyledons</taxon>
        <taxon>Gunneridae</taxon>
        <taxon>Pentapetalae</taxon>
        <taxon>rosids</taxon>
        <taxon>malvids</taxon>
        <taxon>Malvales</taxon>
        <taxon>Malvaceae</taxon>
        <taxon>Malvoideae</taxon>
        <taxon>Hibiscus</taxon>
    </lineage>
</organism>
<keyword evidence="3" id="KW-1185">Reference proteome</keyword>
<evidence type="ECO:0000313" key="2">
    <source>
        <dbReference type="EMBL" id="KAE8695265.1"/>
    </source>
</evidence>
<sequence length="617" mass="70454">MMHYRRYVPVSLFIILQSHICLSLSWLAWGMSPNMDNQVSHLGTPSDFSADFSVQAVDYREGIHVVEKAKAKLDSSNSCWQRAYLHIFSTCSVIIGDDSEKRKRFAWDLSNCFQNDSGRSYFPHCHPESSMQKCLSKLDDISYQTYLQFFLETNTICYQLQATAFRLQTEKLVNDLKNAARITDEKMDDMEMKTEQLLQSSNNILSSLTLIGQQSQQIAETTKNASDHMDIVVEHSMAVFKQSQQIAAFQSELKTGQEKMKSNLKEGMVMLSDSYKNLGERLDGIRKETVEVEKKISKMSDAMSDKMSSLQIKADDIGKMTGNSLENQRELLDKQSEALDGLQSITEFQSQALAESRASLKDLADFGHLQQEMLLQRQQQLEQSHDHLVENSMSILAAQEAFEFKQAHMFAALDKLFNIHNAMLVESRLIKAFFLYCLSIFIIYVLTSTKQTYTVRTRLYIGLCASFMIEIAILRYPMNDIEQQTWLINLLRLLYTILASTQLLFAIYSYRDYERLNHQMLVTLIDKVNSIKTNSELCWDSDSDVDWPSWIDTDLPDNVDNLKDPDYMVPFAAAAESEGNSIIVSQFPGSMISDPAVDLKASSELDHIFSFGLKLND</sequence>
<proteinExistence type="predicted"/>
<evidence type="ECO:0008006" key="4">
    <source>
        <dbReference type="Google" id="ProtNLM"/>
    </source>
</evidence>
<dbReference type="AlphaFoldDB" id="A0A6A2ZWL4"/>
<dbReference type="PANTHER" id="PTHR33538:SF2">
    <property type="entry name" value="PROTEIN GAMETE EXPRESSED 1"/>
    <property type="match status" value="1"/>
</dbReference>
<accession>A0A6A2ZWL4</accession>
<evidence type="ECO:0000313" key="3">
    <source>
        <dbReference type="Proteomes" id="UP000436088"/>
    </source>
</evidence>
<feature type="transmembrane region" description="Helical" evidence="1">
    <location>
        <begin position="490"/>
        <end position="510"/>
    </location>
</feature>
<feature type="transmembrane region" description="Helical" evidence="1">
    <location>
        <begin position="7"/>
        <end position="29"/>
    </location>
</feature>
<keyword evidence="1" id="KW-0472">Membrane</keyword>
<keyword evidence="1" id="KW-0812">Transmembrane</keyword>
<dbReference type="Proteomes" id="UP000436088">
    <property type="component" value="Unassembled WGS sequence"/>
</dbReference>
<comment type="caution">
    <text evidence="2">The sequence shown here is derived from an EMBL/GenBank/DDBJ whole genome shotgun (WGS) entry which is preliminary data.</text>
</comment>
<reference evidence="2" key="1">
    <citation type="submission" date="2019-09" db="EMBL/GenBank/DDBJ databases">
        <title>Draft genome information of white flower Hibiscus syriacus.</title>
        <authorList>
            <person name="Kim Y.-M."/>
        </authorList>
    </citation>
    <scope>NUCLEOTIDE SEQUENCE [LARGE SCALE GENOMIC DNA]</scope>
    <source>
        <strain evidence="2">YM2019G1</strain>
    </source>
</reference>
<protein>
    <recommendedName>
        <fullName evidence="4">Protein GAMETE EXPRESSED 1</fullName>
    </recommendedName>
</protein>
<gene>
    <name evidence="2" type="ORF">F3Y22_tig00110724pilonHSYRG00007</name>
</gene>
<dbReference type="InterPro" id="IPR040346">
    <property type="entry name" value="GEX1/Brambleberry"/>
</dbReference>
<evidence type="ECO:0000256" key="1">
    <source>
        <dbReference type="SAM" id="Phobius"/>
    </source>
</evidence>
<feature type="transmembrane region" description="Helical" evidence="1">
    <location>
        <begin position="459"/>
        <end position="478"/>
    </location>
</feature>
<feature type="transmembrane region" description="Helical" evidence="1">
    <location>
        <begin position="429"/>
        <end position="447"/>
    </location>
</feature>